<reference evidence="3 4" key="2">
    <citation type="submission" date="2010-03" db="EMBL/GenBank/DDBJ databases">
        <authorList>
            <person name="Pajon A."/>
        </authorList>
    </citation>
    <scope>NUCLEOTIDE SEQUENCE [LARGE SCALE GENOMIC DNA]</scope>
    <source>
        <strain evidence="3 4">L2-14</strain>
    </source>
</reference>
<dbReference type="InterPro" id="IPR028098">
    <property type="entry name" value="Glyco_trans_4-like_N"/>
</dbReference>
<gene>
    <name evidence="3" type="ORF">RTO_07280</name>
</gene>
<keyword evidence="3" id="KW-0808">Transferase</keyword>
<dbReference type="Proteomes" id="UP000008956">
    <property type="component" value="Chromosome"/>
</dbReference>
<dbReference type="CAZy" id="GT4">
    <property type="family name" value="Glycosyltransferase Family 4"/>
</dbReference>
<protein>
    <submittedName>
        <fullName evidence="3">Glycosyltransferase</fullName>
    </submittedName>
</protein>
<dbReference type="RefSeq" id="WP_015528079.1">
    <property type="nucleotide sequence ID" value="NC_021015.1"/>
</dbReference>
<dbReference type="AlphaFoldDB" id="D4M2I8"/>
<feature type="domain" description="Glycosyltransferase subfamily 4-like N-terminal" evidence="2">
    <location>
        <begin position="18"/>
        <end position="165"/>
    </location>
</feature>
<dbReference type="KEGG" id="rto:RTO_07280"/>
<dbReference type="SUPFAM" id="SSF53756">
    <property type="entry name" value="UDP-Glycosyltransferase/glycogen phosphorylase"/>
    <property type="match status" value="1"/>
</dbReference>
<name>D4M2I8_9FIRM</name>
<evidence type="ECO:0000313" key="3">
    <source>
        <dbReference type="EMBL" id="CBL25450.1"/>
    </source>
</evidence>
<evidence type="ECO:0000313" key="4">
    <source>
        <dbReference type="Proteomes" id="UP000008956"/>
    </source>
</evidence>
<dbReference type="PANTHER" id="PTHR12526:SF637">
    <property type="entry name" value="GLYCOSYLTRANSFERASE EPSF-RELATED"/>
    <property type="match status" value="1"/>
</dbReference>
<accession>D4M2I8</accession>
<dbReference type="Pfam" id="PF00534">
    <property type="entry name" value="Glycos_transf_1"/>
    <property type="match status" value="1"/>
</dbReference>
<dbReference type="EMBL" id="FP929055">
    <property type="protein sequence ID" value="CBL25450.1"/>
    <property type="molecule type" value="Genomic_DNA"/>
</dbReference>
<sequence>MLKKDKNVLFIVRTMSLGGTENVVLQLCEILSDEVNKIVVCSSGGVHEEILKKMGIKHYTVPDIASKNLRDMAQIFSTIKRIIKDENITIIHSHHRMAALYAELVSKDSIIKIANAHNTFNDKKKLTQIAYKHTQLIAVGEMVKKNLVNYFKIPEQQVVVIHNAIKPFEGEYQKIELLEQERANGNILIGNVGRLSEQKGMEYFIDAAEITIKKHSNVRFFIVGDGELKDELINRVKEKHLENLIQFLGYRSDIQNTMKQFDFVVLSSLWEGLPLTPIEAFSVGKTVIGTSVDGTPEIIEDKENGLLVNAKDVRQLSDAMNILIEDENLRKELEVNAKKCYMEEFSFDKLAKEYRDYYGRL</sequence>
<feature type="domain" description="Glycosyl transferase family 1" evidence="1">
    <location>
        <begin position="182"/>
        <end position="339"/>
    </location>
</feature>
<evidence type="ECO:0000259" key="2">
    <source>
        <dbReference type="Pfam" id="PF13439"/>
    </source>
</evidence>
<dbReference type="HOGENOM" id="CLU_009583_0_4_9"/>
<dbReference type="Pfam" id="PF13439">
    <property type="entry name" value="Glyco_transf_4"/>
    <property type="match status" value="1"/>
</dbReference>
<dbReference type="PATRIC" id="fig|657313.3.peg.403"/>
<dbReference type="GO" id="GO:0016757">
    <property type="term" value="F:glycosyltransferase activity"/>
    <property type="evidence" value="ECO:0007669"/>
    <property type="project" value="InterPro"/>
</dbReference>
<dbReference type="PANTHER" id="PTHR12526">
    <property type="entry name" value="GLYCOSYLTRANSFERASE"/>
    <property type="match status" value="1"/>
</dbReference>
<organism evidence="3 4">
    <name type="scientific">[Ruminococcus] torques L2-14</name>
    <dbReference type="NCBI Taxonomy" id="657313"/>
    <lineage>
        <taxon>Bacteria</taxon>
        <taxon>Bacillati</taxon>
        <taxon>Bacillota</taxon>
        <taxon>Clostridia</taxon>
        <taxon>Lachnospirales</taxon>
        <taxon>Lachnospiraceae</taxon>
        <taxon>Mediterraneibacter</taxon>
    </lineage>
</organism>
<dbReference type="CDD" id="cd03801">
    <property type="entry name" value="GT4_PimA-like"/>
    <property type="match status" value="1"/>
</dbReference>
<reference evidence="3 4" key="1">
    <citation type="submission" date="2010-03" db="EMBL/GenBank/DDBJ databases">
        <title>The genome sequence of Ruminococcus torques L2-14.</title>
        <authorList>
            <consortium name="metaHIT consortium -- http://www.metahit.eu/"/>
            <person name="Pajon A."/>
            <person name="Turner K."/>
            <person name="Parkhill J."/>
            <person name="Duncan S."/>
            <person name="Flint H."/>
        </authorList>
    </citation>
    <scope>NUCLEOTIDE SEQUENCE [LARGE SCALE GENOMIC DNA]</scope>
    <source>
        <strain evidence="3 4">L2-14</strain>
    </source>
</reference>
<proteinExistence type="predicted"/>
<dbReference type="Gene3D" id="3.40.50.2000">
    <property type="entry name" value="Glycogen Phosphorylase B"/>
    <property type="match status" value="2"/>
</dbReference>
<dbReference type="InterPro" id="IPR001296">
    <property type="entry name" value="Glyco_trans_1"/>
</dbReference>
<evidence type="ECO:0000259" key="1">
    <source>
        <dbReference type="Pfam" id="PF00534"/>
    </source>
</evidence>